<dbReference type="Proteomes" id="UP000010802">
    <property type="component" value="Chromosome"/>
</dbReference>
<evidence type="ECO:0000256" key="1">
    <source>
        <dbReference type="ARBA" id="ARBA00004117"/>
    </source>
</evidence>
<keyword evidence="6" id="KW-0969">Cilium</keyword>
<dbReference type="HOGENOM" id="CLU_147249_3_0_9"/>
<evidence type="ECO:0000256" key="5">
    <source>
        <dbReference type="NCBIfam" id="TIGR00205"/>
    </source>
</evidence>
<keyword evidence="6" id="KW-0966">Cell projection</keyword>
<evidence type="ECO:0000256" key="4">
    <source>
        <dbReference type="HAMAP-Rule" id="MF_00724"/>
    </source>
</evidence>
<evidence type="ECO:0000313" key="6">
    <source>
        <dbReference type="EMBL" id="CCP26058.1"/>
    </source>
</evidence>
<dbReference type="EMBL" id="HF563609">
    <property type="protein sequence ID" value="CCP26058.1"/>
    <property type="molecule type" value="Genomic_DNA"/>
</dbReference>
<gene>
    <name evidence="4 6" type="primary">fliE</name>
    <name evidence="6" type="ordered locus">TEPIRE1_1328</name>
</gene>
<proteinExistence type="inferred from homology"/>
<dbReference type="GO" id="GO:0071973">
    <property type="term" value="P:bacterial-type flagellum-dependent cell motility"/>
    <property type="evidence" value="ECO:0007669"/>
    <property type="project" value="InterPro"/>
</dbReference>
<name>F4LTN4_TEPAE</name>
<reference evidence="7" key="1">
    <citation type="journal article" date="2013" name="Genome Announc.">
        <title>First genome sequence of a syntrophic acetate-oxidizing bacterium, Tepidanaerobacter acetatoxydans strain Re1.</title>
        <authorList>
            <person name="Manzoor S."/>
            <person name="Bongcam-Rudloff E."/>
            <person name="Schnurer A."/>
            <person name="Muller B."/>
        </authorList>
    </citation>
    <scope>NUCLEOTIDE SEQUENCE [LARGE SCALE GENOMIC DNA]</scope>
    <source>
        <strain evidence="7">Re1</strain>
    </source>
</reference>
<dbReference type="AlphaFoldDB" id="F4LTN4"/>
<dbReference type="KEGG" id="tae:TepiRe1_1328"/>
<dbReference type="NCBIfam" id="TIGR00205">
    <property type="entry name" value="fliE"/>
    <property type="match status" value="1"/>
</dbReference>
<dbReference type="Pfam" id="PF02049">
    <property type="entry name" value="FliE"/>
    <property type="match status" value="1"/>
</dbReference>
<comment type="subcellular location">
    <subcellularLocation>
        <location evidence="1 4">Bacterial flagellum basal body</location>
    </subcellularLocation>
</comment>
<dbReference type="GO" id="GO:0005198">
    <property type="term" value="F:structural molecule activity"/>
    <property type="evidence" value="ECO:0007669"/>
    <property type="project" value="UniProtKB-UniRule"/>
</dbReference>
<dbReference type="PRINTS" id="PR01006">
    <property type="entry name" value="FLGHOOKFLIE"/>
</dbReference>
<evidence type="ECO:0000256" key="2">
    <source>
        <dbReference type="ARBA" id="ARBA00009272"/>
    </source>
</evidence>
<dbReference type="InterPro" id="IPR001624">
    <property type="entry name" value="FliE"/>
</dbReference>
<dbReference type="eggNOG" id="COG1677">
    <property type="taxonomic scope" value="Bacteria"/>
</dbReference>
<protein>
    <recommendedName>
        <fullName evidence="4 5">Flagellar hook-basal body complex protein FliE</fullName>
    </recommendedName>
</protein>
<dbReference type="GO" id="GO:0003774">
    <property type="term" value="F:cytoskeletal motor activity"/>
    <property type="evidence" value="ECO:0007669"/>
    <property type="project" value="InterPro"/>
</dbReference>
<dbReference type="PANTHER" id="PTHR34653">
    <property type="match status" value="1"/>
</dbReference>
<dbReference type="RefSeq" id="WP_013778287.1">
    <property type="nucleotide sequence ID" value="NC_015519.1"/>
</dbReference>
<dbReference type="PANTHER" id="PTHR34653:SF1">
    <property type="entry name" value="FLAGELLAR HOOK-BASAL BODY COMPLEX PROTEIN FLIE"/>
    <property type="match status" value="1"/>
</dbReference>
<organism evidence="6 7">
    <name type="scientific">Tepidanaerobacter acetatoxydans (strain DSM 21804 / JCM 16047 / Re1)</name>
    <dbReference type="NCBI Taxonomy" id="1209989"/>
    <lineage>
        <taxon>Bacteria</taxon>
        <taxon>Bacillati</taxon>
        <taxon>Bacillota</taxon>
        <taxon>Clostridia</taxon>
        <taxon>Thermosediminibacterales</taxon>
        <taxon>Tepidanaerobacteraceae</taxon>
        <taxon>Tepidanaerobacter</taxon>
    </lineage>
</organism>
<evidence type="ECO:0000313" key="7">
    <source>
        <dbReference type="Proteomes" id="UP000010802"/>
    </source>
</evidence>
<dbReference type="GO" id="GO:0009425">
    <property type="term" value="C:bacterial-type flagellum basal body"/>
    <property type="evidence" value="ECO:0007669"/>
    <property type="project" value="UniProtKB-SubCell"/>
</dbReference>
<keyword evidence="7" id="KW-1185">Reference proteome</keyword>
<dbReference type="STRING" id="1209989.TepRe1_1218"/>
<dbReference type="HAMAP" id="MF_00724">
    <property type="entry name" value="FliE"/>
    <property type="match status" value="1"/>
</dbReference>
<sequence>MKIEVDNTRDINNNFEALKTQGDKSFGKIFSDVLESANTYQKEYESLLGREVFSDEIDLHNVLIAGEKAKISLELTLQIRNKAMEAYQEIMRMQI</sequence>
<dbReference type="PATRIC" id="fig|1209989.3.peg.1479"/>
<comment type="similarity">
    <text evidence="2 4">Belongs to the FliE family.</text>
</comment>
<keyword evidence="6" id="KW-0282">Flagellum</keyword>
<dbReference type="KEGG" id="tep:TepRe1_1218"/>
<keyword evidence="3 4" id="KW-0975">Bacterial flagellum</keyword>
<evidence type="ECO:0000256" key="3">
    <source>
        <dbReference type="ARBA" id="ARBA00023143"/>
    </source>
</evidence>
<dbReference type="OrthoDB" id="9812413at2"/>
<accession>L0S2E8</accession>
<accession>F4LTN4</accession>